<dbReference type="Proteomes" id="UP000280008">
    <property type="component" value="Unassembled WGS sequence"/>
</dbReference>
<dbReference type="GO" id="GO:0004792">
    <property type="term" value="F:thiosulfate-cyanide sulfurtransferase activity"/>
    <property type="evidence" value="ECO:0007669"/>
    <property type="project" value="TreeGrafter"/>
</dbReference>
<dbReference type="SUPFAM" id="SSF52821">
    <property type="entry name" value="Rhodanese/Cell cycle control phosphatase"/>
    <property type="match status" value="1"/>
</dbReference>
<keyword evidence="2" id="KW-0808">Transferase</keyword>
<dbReference type="SUPFAM" id="SSF69572">
    <property type="entry name" value="Activating enzymes of the ubiquitin-like proteins"/>
    <property type="match status" value="1"/>
</dbReference>
<dbReference type="OrthoDB" id="9804286at2"/>
<name>A0A495IBF1_9MICO</name>
<evidence type="ECO:0000313" key="3">
    <source>
        <dbReference type="Proteomes" id="UP000280008"/>
    </source>
</evidence>
<protein>
    <submittedName>
        <fullName evidence="2">Adenylyltransferase/sulfurtransferase</fullName>
    </submittedName>
</protein>
<dbReference type="RefSeq" id="WP_147430050.1">
    <property type="nucleotide sequence ID" value="NZ_RBKS01000001.1"/>
</dbReference>
<dbReference type="InterPro" id="IPR045886">
    <property type="entry name" value="ThiF/MoeB/HesA"/>
</dbReference>
<dbReference type="InterPro" id="IPR000594">
    <property type="entry name" value="ThiF_NAD_FAD-bd"/>
</dbReference>
<dbReference type="CDD" id="cd00757">
    <property type="entry name" value="ThiF_MoeB_HesA_family"/>
    <property type="match status" value="1"/>
</dbReference>
<dbReference type="EMBL" id="RBKS01000001">
    <property type="protein sequence ID" value="RKR73327.1"/>
    <property type="molecule type" value="Genomic_DNA"/>
</dbReference>
<evidence type="ECO:0000259" key="1">
    <source>
        <dbReference type="PROSITE" id="PS50206"/>
    </source>
</evidence>
<feature type="domain" description="Rhodanese" evidence="1">
    <location>
        <begin position="248"/>
        <end position="328"/>
    </location>
</feature>
<reference evidence="2 3" key="1">
    <citation type="submission" date="2018-10" db="EMBL/GenBank/DDBJ databases">
        <title>Sequencing the genomes of 1000 actinobacteria strains.</title>
        <authorList>
            <person name="Klenk H.-P."/>
        </authorList>
    </citation>
    <scope>NUCLEOTIDE SEQUENCE [LARGE SCALE GENOMIC DNA]</scope>
    <source>
        <strain evidence="2 3">DSM 17894</strain>
    </source>
</reference>
<dbReference type="GO" id="GO:0008146">
    <property type="term" value="F:sulfotransferase activity"/>
    <property type="evidence" value="ECO:0007669"/>
    <property type="project" value="TreeGrafter"/>
</dbReference>
<dbReference type="Gene3D" id="3.40.50.720">
    <property type="entry name" value="NAD(P)-binding Rossmann-like Domain"/>
    <property type="match status" value="1"/>
</dbReference>
<dbReference type="Pfam" id="PF00581">
    <property type="entry name" value="Rhodanese"/>
    <property type="match status" value="1"/>
</dbReference>
<dbReference type="InterPro" id="IPR035985">
    <property type="entry name" value="Ubiquitin-activating_enz"/>
</dbReference>
<dbReference type="SMART" id="SM00450">
    <property type="entry name" value="RHOD"/>
    <property type="match status" value="1"/>
</dbReference>
<organism evidence="2 3">
    <name type="scientific">Frondihabitans australicus</name>
    <dbReference type="NCBI Taxonomy" id="386892"/>
    <lineage>
        <taxon>Bacteria</taxon>
        <taxon>Bacillati</taxon>
        <taxon>Actinomycetota</taxon>
        <taxon>Actinomycetes</taxon>
        <taxon>Micrococcales</taxon>
        <taxon>Microbacteriaceae</taxon>
        <taxon>Frondihabitans</taxon>
    </lineage>
</organism>
<accession>A0A495IBF1</accession>
<dbReference type="PROSITE" id="PS50206">
    <property type="entry name" value="RHODANESE_3"/>
    <property type="match status" value="1"/>
</dbReference>
<gene>
    <name evidence="2" type="ORF">C8E83_0419</name>
</gene>
<dbReference type="PANTHER" id="PTHR10953:SF102">
    <property type="entry name" value="ADENYLYLTRANSFERASE AND SULFURTRANSFERASE MOCS3"/>
    <property type="match status" value="1"/>
</dbReference>
<dbReference type="Gene3D" id="3.40.250.10">
    <property type="entry name" value="Rhodanese-like domain"/>
    <property type="match status" value="1"/>
</dbReference>
<dbReference type="GO" id="GO:0005829">
    <property type="term" value="C:cytosol"/>
    <property type="evidence" value="ECO:0007669"/>
    <property type="project" value="TreeGrafter"/>
</dbReference>
<keyword evidence="3" id="KW-1185">Reference proteome</keyword>
<comment type="caution">
    <text evidence="2">The sequence shown here is derived from an EMBL/GenBank/DDBJ whole genome shotgun (WGS) entry which is preliminary data.</text>
</comment>
<dbReference type="CDD" id="cd00158">
    <property type="entry name" value="RHOD"/>
    <property type="match status" value="1"/>
</dbReference>
<sequence length="335" mass="34382">MRLPGGGEDARARLARASVLVVGAGGLGSPVVALLAGSGIGRLTVVDPDRVELSNLSRQTLFSSADVGRSKAEVAVERAASVDPDLSVVALVGTFRPEMVAGHDVVIDAADSSAVTRAVSDACAGADIPWVWGAVLGFDGQASTFWDSRGIDFHDLHPVDSPDSGSCEIDGVLPALCHAIGAVMASQVVAIVAGIGEPLLGAVVSVDASTWEWSRTALRRGPSSTRPSRSARVAVPELRAALSDSAAVEARPVVVDVRTDDERATGGIPGSTVPGRLPESASDLVVVCERGPRAEAWAISARSRVGARIRVLDGGMAAWRAAGGPLDVSPEPSRR</sequence>
<dbReference type="AlphaFoldDB" id="A0A495IBF1"/>
<dbReference type="GO" id="GO:0008641">
    <property type="term" value="F:ubiquitin-like modifier activating enzyme activity"/>
    <property type="evidence" value="ECO:0007669"/>
    <property type="project" value="InterPro"/>
</dbReference>
<dbReference type="InterPro" id="IPR036873">
    <property type="entry name" value="Rhodanese-like_dom_sf"/>
</dbReference>
<proteinExistence type="predicted"/>
<evidence type="ECO:0000313" key="2">
    <source>
        <dbReference type="EMBL" id="RKR73327.1"/>
    </source>
</evidence>
<keyword evidence="2" id="KW-0548">Nucleotidyltransferase</keyword>
<dbReference type="InterPro" id="IPR001763">
    <property type="entry name" value="Rhodanese-like_dom"/>
</dbReference>
<dbReference type="PANTHER" id="PTHR10953">
    <property type="entry name" value="UBIQUITIN-ACTIVATING ENZYME E1"/>
    <property type="match status" value="1"/>
</dbReference>
<dbReference type="GO" id="GO:0016779">
    <property type="term" value="F:nucleotidyltransferase activity"/>
    <property type="evidence" value="ECO:0007669"/>
    <property type="project" value="UniProtKB-KW"/>
</dbReference>
<dbReference type="Pfam" id="PF00899">
    <property type="entry name" value="ThiF"/>
    <property type="match status" value="1"/>
</dbReference>